<evidence type="ECO:0000256" key="3">
    <source>
        <dbReference type="HAMAP-Rule" id="MF_00272"/>
    </source>
</evidence>
<protein>
    <recommendedName>
        <fullName evidence="3">Glycine cleavage system H protein</fullName>
    </recommendedName>
</protein>
<evidence type="ECO:0000256" key="2">
    <source>
        <dbReference type="ARBA" id="ARBA00022823"/>
    </source>
</evidence>
<dbReference type="Proteomes" id="UP000069912">
    <property type="component" value="Chromosome"/>
</dbReference>
<comment type="similarity">
    <text evidence="1 3">Belongs to the GcvH family.</text>
</comment>
<dbReference type="PANTHER" id="PTHR11715">
    <property type="entry name" value="GLYCINE CLEAVAGE SYSTEM H PROTEIN"/>
    <property type="match status" value="1"/>
</dbReference>
<feature type="modified residue" description="N6-lipoyllysine" evidence="3 4">
    <location>
        <position position="59"/>
    </location>
</feature>
<dbReference type="PROSITE" id="PS00189">
    <property type="entry name" value="LIPOYL"/>
    <property type="match status" value="1"/>
</dbReference>
<dbReference type="EMBL" id="PKGY01000003">
    <property type="protein sequence ID" value="PKZ21509.1"/>
    <property type="molecule type" value="Genomic_DNA"/>
</dbReference>
<dbReference type="GeneID" id="92903003"/>
<dbReference type="NCBIfam" id="TIGR00527">
    <property type="entry name" value="gcvH"/>
    <property type="match status" value="1"/>
</dbReference>
<sequence>MAKYFTEEHEWIEVDGKKVRIGLTDYAVEQLGEIVYVELPDVDDEVEAEEDFSSVESVKSTSEVYAPADGKIVEVNERLEDEPEFMNESPADAWIAVIETEEEIDPSDFMDEAAYKEFSAE</sequence>
<keyword evidence="2 3" id="KW-0450">Lipoyl</keyword>
<dbReference type="CDD" id="cd06848">
    <property type="entry name" value="GCS_H"/>
    <property type="match status" value="1"/>
</dbReference>
<dbReference type="InterPro" id="IPR000089">
    <property type="entry name" value="Biotin_lipoyl"/>
</dbReference>
<evidence type="ECO:0000256" key="1">
    <source>
        <dbReference type="ARBA" id="ARBA00009249"/>
    </source>
</evidence>
<proteinExistence type="inferred from homology"/>
<comment type="subunit">
    <text evidence="3">The glycine cleavage system is composed of four proteins: P, T, L and H.</text>
</comment>
<gene>
    <name evidence="3 7" type="primary">gcvH</name>
    <name evidence="6" type="ORF">AWM72_02835</name>
    <name evidence="7" type="ORF">CYJ28_06260</name>
</gene>
<evidence type="ECO:0000313" key="9">
    <source>
        <dbReference type="Proteomes" id="UP000234239"/>
    </source>
</evidence>
<dbReference type="InterPro" id="IPR033753">
    <property type="entry name" value="GCV_H/Fam206"/>
</dbReference>
<dbReference type="GO" id="GO:0005960">
    <property type="term" value="C:glycine cleavage complex"/>
    <property type="evidence" value="ECO:0007669"/>
    <property type="project" value="InterPro"/>
</dbReference>
<reference evidence="8" key="2">
    <citation type="submission" date="2016-01" db="EMBL/GenBank/DDBJ databases">
        <title>Six Aerococcus type strain genome sequencing and assembly using PacBio and Illumina Hiseq.</title>
        <authorList>
            <person name="Carkaci D."/>
            <person name="Dargis R."/>
            <person name="Nielsen X.C."/>
            <person name="Skovgaard O."/>
            <person name="Fuursted K."/>
            <person name="Christensen J.J."/>
        </authorList>
    </citation>
    <scope>NUCLEOTIDE SEQUENCE [LARGE SCALE GENOMIC DNA]</scope>
    <source>
        <strain evidence="8">CCUG43001</strain>
    </source>
</reference>
<dbReference type="OrthoDB" id="9796712at2"/>
<dbReference type="InterPro" id="IPR011053">
    <property type="entry name" value="Single_hybrid_motif"/>
</dbReference>
<dbReference type="SUPFAM" id="SSF51230">
    <property type="entry name" value="Single hybrid motif"/>
    <property type="match status" value="1"/>
</dbReference>
<keyword evidence="8" id="KW-1185">Reference proteome</keyword>
<organism evidence="6 8">
    <name type="scientific">Aerococcus sanguinicola</name>
    <dbReference type="NCBI Taxonomy" id="119206"/>
    <lineage>
        <taxon>Bacteria</taxon>
        <taxon>Bacillati</taxon>
        <taxon>Bacillota</taxon>
        <taxon>Bacilli</taxon>
        <taxon>Lactobacillales</taxon>
        <taxon>Aerococcaceae</taxon>
        <taxon>Aerococcus</taxon>
    </lineage>
</organism>
<evidence type="ECO:0000313" key="7">
    <source>
        <dbReference type="EMBL" id="PKZ21509.1"/>
    </source>
</evidence>
<evidence type="ECO:0000313" key="8">
    <source>
        <dbReference type="Proteomes" id="UP000069912"/>
    </source>
</evidence>
<comment type="cofactor">
    <cofactor evidence="3">
        <name>(R)-lipoate</name>
        <dbReference type="ChEBI" id="CHEBI:83088"/>
    </cofactor>
    <text evidence="3">Binds 1 lipoyl cofactor covalently.</text>
</comment>
<dbReference type="InterPro" id="IPR002930">
    <property type="entry name" value="GCV_H"/>
</dbReference>
<evidence type="ECO:0000313" key="6">
    <source>
        <dbReference type="EMBL" id="AMB93761.1"/>
    </source>
</evidence>
<dbReference type="EMBL" id="CP014160">
    <property type="protein sequence ID" value="AMB93761.1"/>
    <property type="molecule type" value="Genomic_DNA"/>
</dbReference>
<reference evidence="6 8" key="1">
    <citation type="journal article" date="2016" name="Genome Announc.">
        <title>Complete Genome Sequences of Aerococcus christensenii CCUG 28831T, Aerococcus sanguinicola CCUG 43001T, Aerococcus urinae CCUG 36881T, Aerococcus urinaeequi CCUG 28094T, Aerococcus urinaehominis CCUG 42038 BT, and Aerococcus viridans CCUG 4311T.</title>
        <authorList>
            <person name="Carkaci D."/>
            <person name="Dargis R."/>
            <person name="Nielsen X.C."/>
            <person name="Skovgaard O."/>
            <person name="Fuursted K."/>
            <person name="Christensen J.J."/>
        </authorList>
    </citation>
    <scope>NUCLEOTIDE SEQUENCE [LARGE SCALE GENOMIC DNA]</scope>
    <source>
        <strain evidence="6 8">CCUG43001</strain>
    </source>
</reference>
<dbReference type="HAMAP" id="MF_00272">
    <property type="entry name" value="GcvH"/>
    <property type="match status" value="1"/>
</dbReference>
<dbReference type="InterPro" id="IPR017453">
    <property type="entry name" value="GCV_H_sub"/>
</dbReference>
<reference evidence="7 9" key="3">
    <citation type="submission" date="2017-12" db="EMBL/GenBank/DDBJ databases">
        <title>Phylogenetic diversity of female urinary microbiome.</title>
        <authorList>
            <person name="Thomas-White K."/>
            <person name="Wolfe A.J."/>
        </authorList>
    </citation>
    <scope>NUCLEOTIDE SEQUENCE [LARGE SCALE GENOMIC DNA]</scope>
    <source>
        <strain evidence="7 9">UMB0139</strain>
    </source>
</reference>
<evidence type="ECO:0000259" key="5">
    <source>
        <dbReference type="PROSITE" id="PS50968"/>
    </source>
</evidence>
<dbReference type="NCBIfam" id="NF002270">
    <property type="entry name" value="PRK01202.1"/>
    <property type="match status" value="1"/>
</dbReference>
<feature type="domain" description="Lipoyl-binding" evidence="5">
    <location>
        <begin position="18"/>
        <end position="99"/>
    </location>
</feature>
<accession>A0A120I942</accession>
<comment type="function">
    <text evidence="3">The glycine cleavage system catalyzes the degradation of glycine. The H protein shuttles the methylamine group of glycine from the P protein to the T protein.</text>
</comment>
<evidence type="ECO:0000256" key="4">
    <source>
        <dbReference type="PIRSR" id="PIRSR617453-50"/>
    </source>
</evidence>
<dbReference type="RefSeq" id="WP_067972842.1">
    <property type="nucleotide sequence ID" value="NZ_CAJHKM010000004.1"/>
</dbReference>
<dbReference type="InterPro" id="IPR003016">
    <property type="entry name" value="2-oxoA_DH_lipoyl-BS"/>
</dbReference>
<name>A0A120I942_9LACT</name>
<dbReference type="Gene3D" id="2.40.50.100">
    <property type="match status" value="1"/>
</dbReference>
<dbReference type="Pfam" id="PF01597">
    <property type="entry name" value="GCV_H"/>
    <property type="match status" value="1"/>
</dbReference>
<dbReference type="AlphaFoldDB" id="A0A120I942"/>
<dbReference type="GO" id="GO:0009249">
    <property type="term" value="P:protein lipoylation"/>
    <property type="evidence" value="ECO:0007669"/>
    <property type="project" value="TreeGrafter"/>
</dbReference>
<dbReference type="GO" id="GO:0005737">
    <property type="term" value="C:cytoplasm"/>
    <property type="evidence" value="ECO:0007669"/>
    <property type="project" value="TreeGrafter"/>
</dbReference>
<dbReference type="PROSITE" id="PS50968">
    <property type="entry name" value="BIOTINYL_LIPOYL"/>
    <property type="match status" value="1"/>
</dbReference>
<dbReference type="KEGG" id="asan:AWM72_02835"/>
<dbReference type="PANTHER" id="PTHR11715:SF3">
    <property type="entry name" value="GLYCINE CLEAVAGE SYSTEM H PROTEIN-RELATED"/>
    <property type="match status" value="1"/>
</dbReference>
<dbReference type="GO" id="GO:0019464">
    <property type="term" value="P:glycine decarboxylation via glycine cleavage system"/>
    <property type="evidence" value="ECO:0007669"/>
    <property type="project" value="UniProtKB-UniRule"/>
</dbReference>
<dbReference type="Proteomes" id="UP000234239">
    <property type="component" value="Unassembled WGS sequence"/>
</dbReference>